<keyword evidence="3" id="KW-1185">Reference proteome</keyword>
<evidence type="ECO:0008006" key="4">
    <source>
        <dbReference type="Google" id="ProtNLM"/>
    </source>
</evidence>
<dbReference type="Proteomes" id="UP001189429">
    <property type="component" value="Unassembled WGS sequence"/>
</dbReference>
<evidence type="ECO:0000313" key="3">
    <source>
        <dbReference type="Proteomes" id="UP001189429"/>
    </source>
</evidence>
<evidence type="ECO:0000313" key="2">
    <source>
        <dbReference type="EMBL" id="CAK0809920.1"/>
    </source>
</evidence>
<evidence type="ECO:0000256" key="1">
    <source>
        <dbReference type="SAM" id="SignalP"/>
    </source>
</evidence>
<name>A0ABN9R1C3_9DINO</name>
<gene>
    <name evidence="2" type="ORF">PCOR1329_LOCUS15041</name>
</gene>
<accession>A0ABN9R1C3</accession>
<keyword evidence="1" id="KW-0732">Signal</keyword>
<sequence length="219" mass="24138">MAAHLSSAVLAACALAAARLALGNRIQADLSSDLGADFSAISSEWIQVGISSEGENERREGSNVSTSCNDEQCSKCCCQDTRDDYKDDTSDEIVKKRIKVATPNNKETKECRGSSYGLFTLGKCFDDCSKCSSQALQKCESPPEDICCRVVKPGGEHWSVMRFPWYESRGKDCAAATGHIIAEDLCMNACETLKINRMMSQTYKPTFRTDRQFASKYCQ</sequence>
<dbReference type="EMBL" id="CAUYUJ010004525">
    <property type="protein sequence ID" value="CAK0809920.1"/>
    <property type="molecule type" value="Genomic_DNA"/>
</dbReference>
<feature type="chain" id="PRO_5045590635" description="SREBP regulating gene protein" evidence="1">
    <location>
        <begin position="24"/>
        <end position="219"/>
    </location>
</feature>
<proteinExistence type="predicted"/>
<reference evidence="2" key="1">
    <citation type="submission" date="2023-10" db="EMBL/GenBank/DDBJ databases">
        <authorList>
            <person name="Chen Y."/>
            <person name="Shah S."/>
            <person name="Dougan E. K."/>
            <person name="Thang M."/>
            <person name="Chan C."/>
        </authorList>
    </citation>
    <scope>NUCLEOTIDE SEQUENCE [LARGE SCALE GENOMIC DNA]</scope>
</reference>
<feature type="signal peptide" evidence="1">
    <location>
        <begin position="1"/>
        <end position="23"/>
    </location>
</feature>
<comment type="caution">
    <text evidence="2">The sequence shown here is derived from an EMBL/GenBank/DDBJ whole genome shotgun (WGS) entry which is preliminary data.</text>
</comment>
<protein>
    <recommendedName>
        <fullName evidence="4">SREBP regulating gene protein</fullName>
    </recommendedName>
</protein>
<organism evidence="2 3">
    <name type="scientific">Prorocentrum cordatum</name>
    <dbReference type="NCBI Taxonomy" id="2364126"/>
    <lineage>
        <taxon>Eukaryota</taxon>
        <taxon>Sar</taxon>
        <taxon>Alveolata</taxon>
        <taxon>Dinophyceae</taxon>
        <taxon>Prorocentrales</taxon>
        <taxon>Prorocentraceae</taxon>
        <taxon>Prorocentrum</taxon>
    </lineage>
</organism>